<keyword evidence="1" id="KW-1133">Transmembrane helix</keyword>
<keyword evidence="3" id="KW-1185">Reference proteome</keyword>
<gene>
    <name evidence="2" type="ORF">LOD99_11624</name>
</gene>
<dbReference type="AlphaFoldDB" id="A0AAV7JKD6"/>
<dbReference type="EMBL" id="JAKMXF010000321">
    <property type="protein sequence ID" value="KAI6649257.1"/>
    <property type="molecule type" value="Genomic_DNA"/>
</dbReference>
<organism evidence="2 3">
    <name type="scientific">Oopsacas minuta</name>
    <dbReference type="NCBI Taxonomy" id="111878"/>
    <lineage>
        <taxon>Eukaryota</taxon>
        <taxon>Metazoa</taxon>
        <taxon>Porifera</taxon>
        <taxon>Hexactinellida</taxon>
        <taxon>Hexasterophora</taxon>
        <taxon>Lyssacinosida</taxon>
        <taxon>Leucopsacidae</taxon>
        <taxon>Oopsacas</taxon>
    </lineage>
</organism>
<feature type="transmembrane region" description="Helical" evidence="1">
    <location>
        <begin position="241"/>
        <end position="265"/>
    </location>
</feature>
<protein>
    <recommendedName>
        <fullName evidence="4">G-protein coupled receptors family 1 profile domain-containing protein</fullName>
    </recommendedName>
</protein>
<dbReference type="Proteomes" id="UP001165289">
    <property type="component" value="Unassembled WGS sequence"/>
</dbReference>
<evidence type="ECO:0008006" key="4">
    <source>
        <dbReference type="Google" id="ProtNLM"/>
    </source>
</evidence>
<feature type="transmembrane region" description="Helical" evidence="1">
    <location>
        <begin position="159"/>
        <end position="175"/>
    </location>
</feature>
<keyword evidence="1" id="KW-0472">Membrane</keyword>
<evidence type="ECO:0000313" key="2">
    <source>
        <dbReference type="EMBL" id="KAI6649257.1"/>
    </source>
</evidence>
<feature type="transmembrane region" description="Helical" evidence="1">
    <location>
        <begin position="52"/>
        <end position="70"/>
    </location>
</feature>
<feature type="transmembrane region" description="Helical" evidence="1">
    <location>
        <begin position="116"/>
        <end position="139"/>
    </location>
</feature>
<feature type="transmembrane region" description="Helical" evidence="1">
    <location>
        <begin position="181"/>
        <end position="199"/>
    </location>
</feature>
<accession>A0AAV7JKD6</accession>
<comment type="caution">
    <text evidence="2">The sequence shown here is derived from an EMBL/GenBank/DDBJ whole genome shotgun (WGS) entry which is preliminary data.</text>
</comment>
<keyword evidence="1" id="KW-0812">Transmembrane</keyword>
<evidence type="ECO:0000256" key="1">
    <source>
        <dbReference type="SAM" id="Phobius"/>
    </source>
</evidence>
<proteinExistence type="predicted"/>
<feature type="transmembrane region" description="Helical" evidence="1">
    <location>
        <begin position="303"/>
        <end position="326"/>
    </location>
</feature>
<sequence>MQMIAGPMVILISLIWLSYFIKQAKNNYKQWRVNIYEGHEGLKRKVFFHKSALISTLLIADMIMCVASFAESATYLISSSNLTIDLKTENCKIRNETWLASIVFEREHSSSYFEGIWQSAVLAEFCIFISILRYFTCIYTQSLASYKKKRDYSLKKEKMTFLVIMVPQTLLLLCFDTSPDMIMTGQLIFGILALIYWWLTLKYAMELYKKLKWYQADMKDELDTIQKNNDVYNFKLYKSAIIILLLVSFLFIFAEFAYIVCNVWIGTIVLNNCWFIRHFPIETKISISHEAENYYRYVTFTCIILRDMTAIVFLISVLVLNAYFVVTEHVRRRRLDKFIRMRLCTENLKKPLLA</sequence>
<feature type="transmembrane region" description="Helical" evidence="1">
    <location>
        <begin position="6"/>
        <end position="22"/>
    </location>
</feature>
<reference evidence="2 3" key="1">
    <citation type="journal article" date="2023" name="BMC Biol.">
        <title>The compact genome of the sponge Oopsacas minuta (Hexactinellida) is lacking key metazoan core genes.</title>
        <authorList>
            <person name="Santini S."/>
            <person name="Schenkelaars Q."/>
            <person name="Jourda C."/>
            <person name="Duchesne M."/>
            <person name="Belahbib H."/>
            <person name="Rocher C."/>
            <person name="Selva M."/>
            <person name="Riesgo A."/>
            <person name="Vervoort M."/>
            <person name="Leys S.P."/>
            <person name="Kodjabachian L."/>
            <person name="Le Bivic A."/>
            <person name="Borchiellini C."/>
            <person name="Claverie J.M."/>
            <person name="Renard E."/>
        </authorList>
    </citation>
    <scope>NUCLEOTIDE SEQUENCE [LARGE SCALE GENOMIC DNA]</scope>
    <source>
        <strain evidence="2">SPO-2</strain>
    </source>
</reference>
<name>A0AAV7JKD6_9METZ</name>
<evidence type="ECO:0000313" key="3">
    <source>
        <dbReference type="Proteomes" id="UP001165289"/>
    </source>
</evidence>